<protein>
    <submittedName>
        <fullName evidence="1">TatD-related deoxyribonuclease</fullName>
    </submittedName>
</protein>
<dbReference type="EMBL" id="CP001140">
    <property type="protein sequence ID" value="ACL11790.1"/>
    <property type="molecule type" value="Genomic_DNA"/>
</dbReference>
<proteinExistence type="predicted"/>
<dbReference type="InterPro" id="IPR011589">
    <property type="entry name" value="UCP004961"/>
</dbReference>
<dbReference type="PANTHER" id="PTHR42206:SF1">
    <property type="entry name" value="METAL-DEPENDENT HYDROLASE"/>
    <property type="match status" value="1"/>
</dbReference>
<dbReference type="GO" id="GO:0016788">
    <property type="term" value="F:hydrolase activity, acting on ester bonds"/>
    <property type="evidence" value="ECO:0007669"/>
    <property type="project" value="InterPro"/>
</dbReference>
<dbReference type="PANTHER" id="PTHR42206">
    <property type="entry name" value="METAL-DEPENDENT HYDROLASE-RELATED"/>
    <property type="match status" value="1"/>
</dbReference>
<dbReference type="GeneID" id="7171489"/>
<dbReference type="AlphaFoldDB" id="B8D6Q9"/>
<dbReference type="Pfam" id="PF01026">
    <property type="entry name" value="TatD_DNase"/>
    <property type="match status" value="1"/>
</dbReference>
<accession>B8D6Q9</accession>
<dbReference type="Proteomes" id="UP000006903">
    <property type="component" value="Chromosome"/>
</dbReference>
<dbReference type="KEGG" id="dka:DKAM_1464"/>
<dbReference type="Gene3D" id="3.20.20.140">
    <property type="entry name" value="Metal-dependent hydrolases"/>
    <property type="match status" value="1"/>
</dbReference>
<dbReference type="SUPFAM" id="SSF51556">
    <property type="entry name" value="Metallo-dependent hydrolases"/>
    <property type="match status" value="1"/>
</dbReference>
<dbReference type="InterPro" id="IPR001130">
    <property type="entry name" value="TatD-like"/>
</dbReference>
<dbReference type="RefSeq" id="WP_012609131.1">
    <property type="nucleotide sequence ID" value="NC_011766.1"/>
</dbReference>
<evidence type="ECO:0000313" key="1">
    <source>
        <dbReference type="EMBL" id="ACL11790.1"/>
    </source>
</evidence>
<dbReference type="eggNOG" id="arCOG00893">
    <property type="taxonomic scope" value="Archaea"/>
</dbReference>
<organism evidence="1 2">
    <name type="scientific">Desulfurococcus amylolyticus (strain DSM 18924 / JCM 16383 / VKM B-2413 / 1221n)</name>
    <name type="common">Desulfurococcus kamchatkensis</name>
    <dbReference type="NCBI Taxonomy" id="490899"/>
    <lineage>
        <taxon>Archaea</taxon>
        <taxon>Thermoproteota</taxon>
        <taxon>Thermoprotei</taxon>
        <taxon>Desulfurococcales</taxon>
        <taxon>Desulfurococcaceae</taxon>
        <taxon>Desulfurococcus</taxon>
    </lineage>
</organism>
<name>B8D6Q9_DESA1</name>
<evidence type="ECO:0000313" key="2">
    <source>
        <dbReference type="Proteomes" id="UP000006903"/>
    </source>
</evidence>
<dbReference type="InterPro" id="IPR032466">
    <property type="entry name" value="Metal_Hydrolase"/>
</dbReference>
<gene>
    <name evidence="1" type="ordered locus">DKAM_1464</name>
</gene>
<dbReference type="STRING" id="490899.DKAM_1464"/>
<reference evidence="1 2" key="1">
    <citation type="journal article" date="2009" name="J. Bacteriol.">
        <title>Complete genome sequence of the anaerobic, protein-degrading hyperthermophilic crenarchaeon Desulfurococcus kamchatkensis.</title>
        <authorList>
            <person name="Ravin N.V."/>
            <person name="Mardanov A.V."/>
            <person name="Beletsky A.V."/>
            <person name="Kublanov I.V."/>
            <person name="Kolganova T.V."/>
            <person name="Lebedinsky A.V."/>
            <person name="Chernyh N.A."/>
            <person name="Bonch-Osmolovskaya E.A."/>
            <person name="Skryabin K.G."/>
        </authorList>
    </citation>
    <scope>NUCLEOTIDE SEQUENCE [LARGE SCALE GENOMIC DNA]</scope>
    <source>
        <strain evidence="2">DSM 18924 / JCM 16383 / VKM B-2413 / 1221n</strain>
    </source>
</reference>
<dbReference type="HOGENOM" id="CLU_985571_0_0_2"/>
<sequence>MFFSDAHLHSNPVKGLGAGRISAKFRKEGGWFIALVALPPHYYGIKEINIESYRRVLEILNREAKAAVENGVKVVRLMGFHPAEVDEYYKQGIKGRRLYELAEKVLNLIEDALKNGLLDGIGEVGRQHYGTSVERVVVSEAIMIKALEIARNYDAVVHLHLEQGGWITAYSIRKLMDLTGFKHGKMILHHSAIDTAVSAEELGLGYTIPIKSFNKEAISLKLSNAMIESDFIDDPGRPGVASYPWEIPRVIRNYLEDNLVDEEYVYRVMVDNISKYYGVSP</sequence>